<keyword evidence="1" id="KW-0812">Transmembrane</keyword>
<protein>
    <submittedName>
        <fullName evidence="2">Uncharacterized protein</fullName>
    </submittedName>
</protein>
<reference evidence="2" key="1">
    <citation type="submission" date="2019-01" db="EMBL/GenBank/DDBJ databases">
        <title>Draft genome sequences of three monokaryotic isolates of the white-rot basidiomycete fungus Dichomitus squalens.</title>
        <authorList>
            <consortium name="DOE Joint Genome Institute"/>
            <person name="Lopez S.C."/>
            <person name="Andreopoulos B."/>
            <person name="Pangilinan J."/>
            <person name="Lipzen A."/>
            <person name="Riley R."/>
            <person name="Ahrendt S."/>
            <person name="Ng V."/>
            <person name="Barry K."/>
            <person name="Daum C."/>
            <person name="Grigoriev I.V."/>
            <person name="Hilden K.S."/>
            <person name="Makela M.R."/>
            <person name="de Vries R.P."/>
        </authorList>
    </citation>
    <scope>NUCLEOTIDE SEQUENCE [LARGE SCALE GENOMIC DNA]</scope>
    <source>
        <strain evidence="2">OM18370.1</strain>
    </source>
</reference>
<proteinExistence type="predicted"/>
<sequence length="112" mass="12443">MNIWHAEVLGMKLVVFTGVITVMAAVKSAYGRWGRWSSSHSRRDLRSAIILPAFFSLEHHQRDSIGRGSQNPMTAVHPHEMCRNINVPSVITTANVKSKRGLVSVVRHGRGS</sequence>
<gene>
    <name evidence="2" type="ORF">BD311DRAFT_756219</name>
</gene>
<evidence type="ECO:0000313" key="2">
    <source>
        <dbReference type="EMBL" id="TBU29754.1"/>
    </source>
</evidence>
<feature type="transmembrane region" description="Helical" evidence="1">
    <location>
        <begin position="13"/>
        <end position="33"/>
    </location>
</feature>
<dbReference type="Proteomes" id="UP000292957">
    <property type="component" value="Unassembled WGS sequence"/>
</dbReference>
<name>A0A4Q9MPR7_9APHY</name>
<evidence type="ECO:0000256" key="1">
    <source>
        <dbReference type="SAM" id="Phobius"/>
    </source>
</evidence>
<accession>A0A4Q9MPR7</accession>
<organism evidence="2">
    <name type="scientific">Dichomitus squalens</name>
    <dbReference type="NCBI Taxonomy" id="114155"/>
    <lineage>
        <taxon>Eukaryota</taxon>
        <taxon>Fungi</taxon>
        <taxon>Dikarya</taxon>
        <taxon>Basidiomycota</taxon>
        <taxon>Agaricomycotina</taxon>
        <taxon>Agaricomycetes</taxon>
        <taxon>Polyporales</taxon>
        <taxon>Polyporaceae</taxon>
        <taxon>Dichomitus</taxon>
    </lineage>
</organism>
<keyword evidence="1" id="KW-1133">Transmembrane helix</keyword>
<dbReference type="EMBL" id="ML143411">
    <property type="protein sequence ID" value="TBU29754.1"/>
    <property type="molecule type" value="Genomic_DNA"/>
</dbReference>
<dbReference type="AlphaFoldDB" id="A0A4Q9MPR7"/>
<keyword evidence="1" id="KW-0472">Membrane</keyword>